<evidence type="ECO:0000313" key="3">
    <source>
        <dbReference type="EMBL" id="KAK9928686.1"/>
    </source>
</evidence>
<dbReference type="EMBL" id="JBEDUW010000005">
    <property type="protein sequence ID" value="KAK9928686.1"/>
    <property type="molecule type" value="Genomic_DNA"/>
</dbReference>
<reference evidence="3 4" key="1">
    <citation type="journal article" date="2023" name="G3 (Bethesda)">
        <title>A chromosome-length genome assembly and annotation of blackberry (Rubus argutus, cv. 'Hillquist').</title>
        <authorList>
            <person name="Bruna T."/>
            <person name="Aryal R."/>
            <person name="Dudchenko O."/>
            <person name="Sargent D.J."/>
            <person name="Mead D."/>
            <person name="Buti M."/>
            <person name="Cavallini A."/>
            <person name="Hytonen T."/>
            <person name="Andres J."/>
            <person name="Pham M."/>
            <person name="Weisz D."/>
            <person name="Mascagni F."/>
            <person name="Usai G."/>
            <person name="Natali L."/>
            <person name="Bassil N."/>
            <person name="Fernandez G.E."/>
            <person name="Lomsadze A."/>
            <person name="Armour M."/>
            <person name="Olukolu B."/>
            <person name="Poorten T."/>
            <person name="Britton C."/>
            <person name="Davik J."/>
            <person name="Ashrafi H."/>
            <person name="Aiden E.L."/>
            <person name="Borodovsky M."/>
            <person name="Worthington M."/>
        </authorList>
    </citation>
    <scope>NUCLEOTIDE SEQUENCE [LARGE SCALE GENOMIC DNA]</scope>
    <source>
        <strain evidence="3">PI 553951</strain>
    </source>
</reference>
<sequence>MTIMDKDTGTRDDFVGELSIPIKILFQEGKLPPMKRNVLRNKRYYGEIKVGLSFTPSCLPGLVCYDKESHNSTSKPPPRLLNAAPQHTETTTAVPSFIGSFEANQQPRTVFPLLQTAQNQRFHFVSLRPPSLALQSQRPCSTSFAADLRFQTPLRLPPLQAAPLKSPVPPPASQARAASDPLRILHKSVRWRHYSARRGCRSTALQWQLLNMLGSGRLLDDDLKERPLDGVPTKESAEIAGIGGVSITPAASV</sequence>
<keyword evidence="4" id="KW-1185">Reference proteome</keyword>
<organism evidence="3 4">
    <name type="scientific">Rubus argutus</name>
    <name type="common">Southern blackberry</name>
    <dbReference type="NCBI Taxonomy" id="59490"/>
    <lineage>
        <taxon>Eukaryota</taxon>
        <taxon>Viridiplantae</taxon>
        <taxon>Streptophyta</taxon>
        <taxon>Embryophyta</taxon>
        <taxon>Tracheophyta</taxon>
        <taxon>Spermatophyta</taxon>
        <taxon>Magnoliopsida</taxon>
        <taxon>eudicotyledons</taxon>
        <taxon>Gunneridae</taxon>
        <taxon>Pentapetalae</taxon>
        <taxon>rosids</taxon>
        <taxon>fabids</taxon>
        <taxon>Rosales</taxon>
        <taxon>Rosaceae</taxon>
        <taxon>Rosoideae</taxon>
        <taxon>Rosoideae incertae sedis</taxon>
        <taxon>Rubus</taxon>
    </lineage>
</organism>
<protein>
    <submittedName>
        <fullName evidence="3">Uncharacterized protein</fullName>
    </submittedName>
</protein>
<dbReference type="PANTHER" id="PTHR46502:SF2">
    <property type="entry name" value="16 KDA PHLOEM PROTEIN 2"/>
    <property type="match status" value="1"/>
</dbReference>
<dbReference type="GO" id="GO:0046872">
    <property type="term" value="F:metal ion binding"/>
    <property type="evidence" value="ECO:0007669"/>
    <property type="project" value="UniProtKB-KW"/>
</dbReference>
<dbReference type="PANTHER" id="PTHR46502">
    <property type="entry name" value="C2 DOMAIN-CONTAINING"/>
    <property type="match status" value="1"/>
</dbReference>
<proteinExistence type="predicted"/>
<dbReference type="Proteomes" id="UP001457282">
    <property type="component" value="Unassembled WGS sequence"/>
</dbReference>
<name>A0AAW1WXH5_RUBAR</name>
<dbReference type="AlphaFoldDB" id="A0AAW1WXH5"/>
<dbReference type="Gene3D" id="2.60.40.150">
    <property type="entry name" value="C2 domain"/>
    <property type="match status" value="1"/>
</dbReference>
<evidence type="ECO:0000256" key="1">
    <source>
        <dbReference type="ARBA" id="ARBA00022723"/>
    </source>
</evidence>
<gene>
    <name evidence="3" type="ORF">M0R45_025809</name>
</gene>
<accession>A0AAW1WXH5</accession>
<keyword evidence="2" id="KW-0106">Calcium</keyword>
<dbReference type="SUPFAM" id="SSF49562">
    <property type="entry name" value="C2 domain (Calcium/lipid-binding domain, CaLB)"/>
    <property type="match status" value="1"/>
</dbReference>
<keyword evidence="1" id="KW-0479">Metal-binding</keyword>
<comment type="caution">
    <text evidence="3">The sequence shown here is derived from an EMBL/GenBank/DDBJ whole genome shotgun (WGS) entry which is preliminary data.</text>
</comment>
<evidence type="ECO:0000256" key="2">
    <source>
        <dbReference type="ARBA" id="ARBA00022837"/>
    </source>
</evidence>
<evidence type="ECO:0000313" key="4">
    <source>
        <dbReference type="Proteomes" id="UP001457282"/>
    </source>
</evidence>
<dbReference type="InterPro" id="IPR035892">
    <property type="entry name" value="C2_domain_sf"/>
</dbReference>